<dbReference type="AlphaFoldDB" id="A0A3G2R5K6"/>
<keyword evidence="1" id="KW-0812">Transmembrane</keyword>
<keyword evidence="1" id="KW-1133">Transmembrane helix</keyword>
<evidence type="ECO:0000259" key="2">
    <source>
        <dbReference type="Pfam" id="PF14341"/>
    </source>
</evidence>
<feature type="transmembrane region" description="Helical" evidence="1">
    <location>
        <begin position="20"/>
        <end position="39"/>
    </location>
</feature>
<evidence type="ECO:0000313" key="3">
    <source>
        <dbReference type="EMBL" id="AYO30720.1"/>
    </source>
</evidence>
<proteinExistence type="predicted"/>
<dbReference type="KEGG" id="bacg:D2962_08910"/>
<protein>
    <recommendedName>
        <fullName evidence="2">Type 4 fimbrial biogenesis protein PilX N-terminal domain-containing protein</fullName>
    </recommendedName>
</protein>
<accession>A0A3G2R5K6</accession>
<dbReference type="Pfam" id="PF14341">
    <property type="entry name" value="PilX_N"/>
    <property type="match status" value="1"/>
</dbReference>
<name>A0A3G2R5K6_9FIRM</name>
<evidence type="ECO:0000313" key="4">
    <source>
        <dbReference type="Proteomes" id="UP000280960"/>
    </source>
</evidence>
<keyword evidence="4" id="KW-1185">Reference proteome</keyword>
<keyword evidence="1" id="KW-0472">Membrane</keyword>
<gene>
    <name evidence="3" type="ORF">D2962_08910</name>
</gene>
<sequence>MPGGRKLMFNNNKGSALVMVMMYALILTILGTSVLAITMNEYRMEKAYRDSVAAYYLAEAGLEKAIYNIAEMENISTDLSFQTWEMDAGDQDLLKPESHGNYTVSVENVQLDDIIYVDEQQTVVYKRIYKISLKSQASMEGMTREIEAGIRVEDYEAGGIENKVEILYWRQIR</sequence>
<dbReference type="Proteomes" id="UP000280960">
    <property type="component" value="Chromosome"/>
</dbReference>
<evidence type="ECO:0000256" key="1">
    <source>
        <dbReference type="SAM" id="Phobius"/>
    </source>
</evidence>
<feature type="domain" description="Type 4 fimbrial biogenesis protein PilX N-terminal" evidence="2">
    <location>
        <begin position="13"/>
        <end position="63"/>
    </location>
</feature>
<organism evidence="3 4">
    <name type="scientific">Biomaibacter acetigenes</name>
    <dbReference type="NCBI Taxonomy" id="2316383"/>
    <lineage>
        <taxon>Bacteria</taxon>
        <taxon>Bacillati</taxon>
        <taxon>Bacillota</taxon>
        <taxon>Clostridia</taxon>
        <taxon>Thermosediminibacterales</taxon>
        <taxon>Tepidanaerobacteraceae</taxon>
        <taxon>Biomaibacter</taxon>
    </lineage>
</organism>
<reference evidence="3 4" key="1">
    <citation type="submission" date="2018-10" db="EMBL/GenBank/DDBJ databases">
        <authorList>
            <person name="Zhang X."/>
        </authorList>
    </citation>
    <scope>NUCLEOTIDE SEQUENCE [LARGE SCALE GENOMIC DNA]</scope>
    <source>
        <strain evidence="3 4">SK-G1</strain>
    </source>
</reference>
<dbReference type="InterPro" id="IPR025746">
    <property type="entry name" value="PilX_N_dom"/>
</dbReference>
<dbReference type="EMBL" id="CP033169">
    <property type="protein sequence ID" value="AYO30720.1"/>
    <property type="molecule type" value="Genomic_DNA"/>
</dbReference>